<name>A0ABP7F1I4_9MICO</name>
<organism evidence="2 3">
    <name type="scientific">Leifsonella bigeumensis</name>
    <dbReference type="NCBI Taxonomy" id="433643"/>
    <lineage>
        <taxon>Bacteria</taxon>
        <taxon>Bacillati</taxon>
        <taxon>Actinomycetota</taxon>
        <taxon>Actinomycetes</taxon>
        <taxon>Micrococcales</taxon>
        <taxon>Microbacteriaceae</taxon>
        <taxon>Leifsonella</taxon>
    </lineage>
</organism>
<proteinExistence type="predicted"/>
<keyword evidence="1" id="KW-1133">Transmembrane helix</keyword>
<keyword evidence="1" id="KW-0472">Membrane</keyword>
<keyword evidence="1" id="KW-0812">Transmembrane</keyword>
<protein>
    <recommendedName>
        <fullName evidence="4">DUF3180 domain-containing protein</fullName>
    </recommendedName>
</protein>
<accession>A0ABP7F1I4</accession>
<evidence type="ECO:0000256" key="1">
    <source>
        <dbReference type="SAM" id="Phobius"/>
    </source>
</evidence>
<reference evidence="3" key="1">
    <citation type="journal article" date="2019" name="Int. J. Syst. Evol. Microbiol.">
        <title>The Global Catalogue of Microorganisms (GCM) 10K type strain sequencing project: providing services to taxonomists for standard genome sequencing and annotation.</title>
        <authorList>
            <consortium name="The Broad Institute Genomics Platform"/>
            <consortium name="The Broad Institute Genome Sequencing Center for Infectious Disease"/>
            <person name="Wu L."/>
            <person name="Ma J."/>
        </authorList>
    </citation>
    <scope>NUCLEOTIDE SEQUENCE [LARGE SCALE GENOMIC DNA]</scope>
    <source>
        <strain evidence="3">JCM 16949</strain>
    </source>
</reference>
<comment type="caution">
    <text evidence="2">The sequence shown here is derived from an EMBL/GenBank/DDBJ whole genome shotgun (WGS) entry which is preliminary data.</text>
</comment>
<feature type="transmembrane region" description="Helical" evidence="1">
    <location>
        <begin position="35"/>
        <end position="59"/>
    </location>
</feature>
<evidence type="ECO:0000313" key="3">
    <source>
        <dbReference type="Proteomes" id="UP001501004"/>
    </source>
</evidence>
<dbReference type="Pfam" id="PF11377">
    <property type="entry name" value="DUF3180"/>
    <property type="match status" value="1"/>
</dbReference>
<keyword evidence="3" id="KW-1185">Reference proteome</keyword>
<evidence type="ECO:0008006" key="4">
    <source>
        <dbReference type="Google" id="ProtNLM"/>
    </source>
</evidence>
<sequence>MKRTRVTTLIVLAVVGAAIGSLVELALVANGRPIVNLPITLAIALAVIGGIVVTMAVPIRRMTRATTAPRVDPFYATRILMLAKACALTGSLVAGVGIGVLAYLLTRSVIGVGSVTQAIAAILGAGVLLAGGLIAEHMCRVPPGDDENDPGKEPVKA</sequence>
<gene>
    <name evidence="2" type="ORF">GCM10022239_00700</name>
</gene>
<dbReference type="Proteomes" id="UP001501004">
    <property type="component" value="Unassembled WGS sequence"/>
</dbReference>
<dbReference type="InterPro" id="IPR021517">
    <property type="entry name" value="DUF3180"/>
</dbReference>
<dbReference type="EMBL" id="BAABAE010000001">
    <property type="protein sequence ID" value="GAA3727717.1"/>
    <property type="molecule type" value="Genomic_DNA"/>
</dbReference>
<feature type="transmembrane region" description="Helical" evidence="1">
    <location>
        <begin position="117"/>
        <end position="135"/>
    </location>
</feature>
<evidence type="ECO:0000313" key="2">
    <source>
        <dbReference type="EMBL" id="GAA3727717.1"/>
    </source>
</evidence>
<feature type="transmembrane region" description="Helical" evidence="1">
    <location>
        <begin position="79"/>
        <end position="105"/>
    </location>
</feature>
<dbReference type="RefSeq" id="WP_344752588.1">
    <property type="nucleotide sequence ID" value="NZ_BAABAE010000001.1"/>
</dbReference>